<evidence type="ECO:0000256" key="10">
    <source>
        <dbReference type="SAM" id="MobiDB-lite"/>
    </source>
</evidence>
<dbReference type="OrthoDB" id="266718at2759"/>
<comment type="similarity">
    <text evidence="1">Belongs to the protein kinase superfamily. STE Ser/Thr protein kinase family. MAP kinase kinase kinase subfamily.</text>
</comment>
<feature type="domain" description="Protein kinase" evidence="11">
    <location>
        <begin position="374"/>
        <end position="634"/>
    </location>
</feature>
<evidence type="ECO:0000256" key="7">
    <source>
        <dbReference type="ARBA" id="ARBA00047559"/>
    </source>
</evidence>
<feature type="compositionally biased region" description="Low complexity" evidence="10">
    <location>
        <begin position="7"/>
        <end position="25"/>
    </location>
</feature>
<evidence type="ECO:0000256" key="5">
    <source>
        <dbReference type="ARBA" id="ARBA00022777"/>
    </source>
</evidence>
<dbReference type="SUPFAM" id="SSF56112">
    <property type="entry name" value="Protein kinase-like (PK-like)"/>
    <property type="match status" value="1"/>
</dbReference>
<dbReference type="PANTHER" id="PTHR48016:SF5">
    <property type="entry name" value="MITOGEN-ACTIVATED PROTEIN KINASE KINASE KINASE 5"/>
    <property type="match status" value="1"/>
</dbReference>
<comment type="caution">
    <text evidence="12">The sequence shown here is derived from an EMBL/GenBank/DDBJ whole genome shotgun (WGS) entry which is preliminary data.</text>
</comment>
<dbReference type="FunFam" id="1.10.510.10:FF:001239">
    <property type="entry name" value="Predicted protein"/>
    <property type="match status" value="1"/>
</dbReference>
<feature type="region of interest" description="Disordered" evidence="10">
    <location>
        <begin position="291"/>
        <end position="333"/>
    </location>
</feature>
<comment type="catalytic activity">
    <reaction evidence="7">
        <text>L-threonyl-[protein] + ATP = O-phospho-L-threonyl-[protein] + ADP + H(+)</text>
        <dbReference type="Rhea" id="RHEA:46608"/>
        <dbReference type="Rhea" id="RHEA-COMP:11060"/>
        <dbReference type="Rhea" id="RHEA-COMP:11605"/>
        <dbReference type="ChEBI" id="CHEBI:15378"/>
        <dbReference type="ChEBI" id="CHEBI:30013"/>
        <dbReference type="ChEBI" id="CHEBI:30616"/>
        <dbReference type="ChEBI" id="CHEBI:61977"/>
        <dbReference type="ChEBI" id="CHEBI:456216"/>
        <dbReference type="EC" id="2.7.11.25"/>
    </reaction>
</comment>
<dbReference type="SMART" id="SM00220">
    <property type="entry name" value="S_TKc"/>
    <property type="match status" value="1"/>
</dbReference>
<feature type="compositionally biased region" description="Basic and acidic residues" evidence="10">
    <location>
        <begin position="30"/>
        <end position="43"/>
    </location>
</feature>
<evidence type="ECO:0000313" key="12">
    <source>
        <dbReference type="EMBL" id="RWR74143.1"/>
    </source>
</evidence>
<evidence type="ECO:0000256" key="9">
    <source>
        <dbReference type="PROSITE-ProRule" id="PRU10141"/>
    </source>
</evidence>
<feature type="region of interest" description="Disordered" evidence="10">
    <location>
        <begin position="642"/>
        <end position="696"/>
    </location>
</feature>
<reference evidence="12 13" key="1">
    <citation type="journal article" date="2019" name="Nat. Plants">
        <title>Stout camphor tree genome fills gaps in understanding of flowering plant genome evolution.</title>
        <authorList>
            <person name="Chaw S.M."/>
            <person name="Liu Y.C."/>
            <person name="Wu Y.W."/>
            <person name="Wang H.Y."/>
            <person name="Lin C.I."/>
            <person name="Wu C.S."/>
            <person name="Ke H.M."/>
            <person name="Chang L.Y."/>
            <person name="Hsu C.Y."/>
            <person name="Yang H.T."/>
            <person name="Sudianto E."/>
            <person name="Hsu M.H."/>
            <person name="Wu K.P."/>
            <person name="Wang L.N."/>
            <person name="Leebens-Mack J.H."/>
            <person name="Tsai I.J."/>
        </authorList>
    </citation>
    <scope>NUCLEOTIDE SEQUENCE [LARGE SCALE GENOMIC DNA]</scope>
    <source>
        <strain evidence="13">cv. Chaw 1501</strain>
        <tissue evidence="12">Young leaves</tissue>
    </source>
</reference>
<evidence type="ECO:0000256" key="8">
    <source>
        <dbReference type="ARBA" id="ARBA00048329"/>
    </source>
</evidence>
<name>A0A443N6K6_9MAGN</name>
<evidence type="ECO:0000256" key="4">
    <source>
        <dbReference type="ARBA" id="ARBA00022741"/>
    </source>
</evidence>
<dbReference type="InterPro" id="IPR050538">
    <property type="entry name" value="MAP_kinase_kinase_kinase"/>
</dbReference>
<dbReference type="PROSITE" id="PS50011">
    <property type="entry name" value="PROTEIN_KINASE_DOM"/>
    <property type="match status" value="1"/>
</dbReference>
<dbReference type="EC" id="2.7.11.25" evidence="2"/>
<dbReference type="PROSITE" id="PS00107">
    <property type="entry name" value="PROTEIN_KINASE_ATP"/>
    <property type="match status" value="1"/>
</dbReference>
<keyword evidence="13" id="KW-1185">Reference proteome</keyword>
<dbReference type="Gene3D" id="1.10.510.10">
    <property type="entry name" value="Transferase(Phosphotransferase) domain 1"/>
    <property type="match status" value="1"/>
</dbReference>
<feature type="compositionally biased region" description="Low complexity" evidence="10">
    <location>
        <begin position="665"/>
        <end position="676"/>
    </location>
</feature>
<sequence length="696" mass="75873">MNFWKNSNSPSHSSTSPKSSPSSPSKQNRVLREISHFWARRDSSSSSSSSSPDRRRKQQQPQLTRQRKLRHVSDIDIGAPVSFDGRHRLSVSANSTPLSQSPSPRSMRSERWMSAEPHPLPLPEFLRRGESALSSSTGSNSGQFPLPSPKGVVGRMEGEEIDGADFLVGDGAMERALPSSAVGRLSYQTFLKGAEHADTSTGSAIDYGKKVSWYPNTAANIRSNCRLSVPAKSAPASGLSSPVLSPRRMSIGDFSPPAHMSSRAQLQFWSDTVLPTSDRILFAHASPEKFMASPECSPLHSPRMRTSGPKSPSGTASPMHSKMSPENSAAWHDNNGIATVHPLPLPPGAAVPPQPALVHQPTAKPEASPMISQWQKTKLIGSGTFGNVYVASNMETGALCAMKEVNIIPDDPKSIESVKQLEQEIKVLSKLKHPNIVQYIGSEIFEDRFYIYLEYVHPGSISKYIRDHCGAMTESVVRNFTRHILSGLAYLHSTKTIHRDIKGANLLVDISGVVKLADFGMAKHLSGQGANSLKGSPYWMAPEVLQANMAQKDAGYDLAVDIWSLGCTVIEMFTGKPPWSEFEGAAAMFKVLKNESPPIPETLSPDGKNFLQRCLQKNPADRPSANDLLEHPFIRNSHHEIGKAGTSESAASPRHSPRSTLEAISSQSPPRSNQSNYTLSLPSNSPNGTNLWHRKH</sequence>
<feature type="compositionally biased region" description="Polar residues" evidence="10">
    <location>
        <begin position="308"/>
        <end position="318"/>
    </location>
</feature>
<dbReference type="STRING" id="337451.A0A443N6K6"/>
<gene>
    <name evidence="12" type="ORF">CKAN_00245800</name>
</gene>
<dbReference type="Pfam" id="PF00069">
    <property type="entry name" value="Pkinase"/>
    <property type="match status" value="1"/>
</dbReference>
<feature type="compositionally biased region" description="Polar residues" evidence="10">
    <location>
        <begin position="677"/>
        <end position="690"/>
    </location>
</feature>
<comment type="catalytic activity">
    <reaction evidence="8">
        <text>L-seryl-[protein] + ATP = O-phospho-L-seryl-[protein] + ADP + H(+)</text>
        <dbReference type="Rhea" id="RHEA:17989"/>
        <dbReference type="Rhea" id="RHEA-COMP:9863"/>
        <dbReference type="Rhea" id="RHEA-COMP:11604"/>
        <dbReference type="ChEBI" id="CHEBI:15378"/>
        <dbReference type="ChEBI" id="CHEBI:29999"/>
        <dbReference type="ChEBI" id="CHEBI:30616"/>
        <dbReference type="ChEBI" id="CHEBI:83421"/>
        <dbReference type="ChEBI" id="CHEBI:456216"/>
        <dbReference type="EC" id="2.7.11.25"/>
    </reaction>
</comment>
<dbReference type="GO" id="GO:0005737">
    <property type="term" value="C:cytoplasm"/>
    <property type="evidence" value="ECO:0007669"/>
    <property type="project" value="TreeGrafter"/>
</dbReference>
<dbReference type="GO" id="GO:0005524">
    <property type="term" value="F:ATP binding"/>
    <property type="evidence" value="ECO:0007669"/>
    <property type="project" value="UniProtKB-UniRule"/>
</dbReference>
<evidence type="ECO:0000259" key="11">
    <source>
        <dbReference type="PROSITE" id="PS50011"/>
    </source>
</evidence>
<protein>
    <recommendedName>
        <fullName evidence="2">mitogen-activated protein kinase kinase kinase</fullName>
        <ecNumber evidence="2">2.7.11.25</ecNumber>
    </recommendedName>
</protein>
<dbReference type="AlphaFoldDB" id="A0A443N6K6"/>
<keyword evidence="5 12" id="KW-0418">Kinase</keyword>
<keyword evidence="4 9" id="KW-0547">Nucleotide-binding</keyword>
<accession>A0A443N6K6</accession>
<dbReference type="InterPro" id="IPR000719">
    <property type="entry name" value="Prot_kinase_dom"/>
</dbReference>
<feature type="compositionally biased region" description="Polar residues" evidence="10">
    <location>
        <begin position="91"/>
        <end position="106"/>
    </location>
</feature>
<evidence type="ECO:0000256" key="6">
    <source>
        <dbReference type="ARBA" id="ARBA00022840"/>
    </source>
</evidence>
<evidence type="ECO:0000313" key="13">
    <source>
        <dbReference type="Proteomes" id="UP000283530"/>
    </source>
</evidence>
<feature type="binding site" evidence="9">
    <location>
        <position position="403"/>
    </location>
    <ligand>
        <name>ATP</name>
        <dbReference type="ChEBI" id="CHEBI:30616"/>
    </ligand>
</feature>
<keyword evidence="6 9" id="KW-0067">ATP-binding</keyword>
<evidence type="ECO:0000256" key="2">
    <source>
        <dbReference type="ARBA" id="ARBA00012406"/>
    </source>
</evidence>
<evidence type="ECO:0000256" key="3">
    <source>
        <dbReference type="ARBA" id="ARBA00022679"/>
    </source>
</evidence>
<dbReference type="PANTHER" id="PTHR48016">
    <property type="entry name" value="MAP KINASE KINASE KINASE SSK2-RELATED-RELATED"/>
    <property type="match status" value="1"/>
</dbReference>
<dbReference type="EMBL" id="QPKB01000001">
    <property type="protein sequence ID" value="RWR74143.1"/>
    <property type="molecule type" value="Genomic_DNA"/>
</dbReference>
<dbReference type="Proteomes" id="UP000283530">
    <property type="component" value="Unassembled WGS sequence"/>
</dbReference>
<organism evidence="12 13">
    <name type="scientific">Cinnamomum micranthum f. kanehirae</name>
    <dbReference type="NCBI Taxonomy" id="337451"/>
    <lineage>
        <taxon>Eukaryota</taxon>
        <taxon>Viridiplantae</taxon>
        <taxon>Streptophyta</taxon>
        <taxon>Embryophyta</taxon>
        <taxon>Tracheophyta</taxon>
        <taxon>Spermatophyta</taxon>
        <taxon>Magnoliopsida</taxon>
        <taxon>Magnoliidae</taxon>
        <taxon>Laurales</taxon>
        <taxon>Lauraceae</taxon>
        <taxon>Cinnamomum</taxon>
    </lineage>
</organism>
<dbReference type="InterPro" id="IPR011009">
    <property type="entry name" value="Kinase-like_dom_sf"/>
</dbReference>
<keyword evidence="3" id="KW-0808">Transferase</keyword>
<dbReference type="InterPro" id="IPR017441">
    <property type="entry name" value="Protein_kinase_ATP_BS"/>
</dbReference>
<dbReference type="GO" id="GO:0004709">
    <property type="term" value="F:MAP kinase kinase kinase activity"/>
    <property type="evidence" value="ECO:0007669"/>
    <property type="project" value="UniProtKB-EC"/>
</dbReference>
<feature type="region of interest" description="Disordered" evidence="10">
    <location>
        <begin position="1"/>
        <end position="118"/>
    </location>
</feature>
<proteinExistence type="inferred from homology"/>
<feature type="region of interest" description="Disordered" evidence="10">
    <location>
        <begin position="236"/>
        <end position="256"/>
    </location>
</feature>
<evidence type="ECO:0000256" key="1">
    <source>
        <dbReference type="ARBA" id="ARBA00006529"/>
    </source>
</evidence>